<dbReference type="EMBL" id="MCFK01003347">
    <property type="protein sequence ID" value="RKF62449.1"/>
    <property type="molecule type" value="Genomic_DNA"/>
</dbReference>
<proteinExistence type="predicted"/>
<sequence length="246" mass="27538">MEVQDTPMDERWVSEVPLDQTPIGNGTNPSLYEPSLPDIKISRSSSPDILLSGTSTEPKQNKIADSSYNNSYHKKRPGSTSLEESDSQRPIFDFIPNKADAGKKIFNAHYKPETVKGCVELAFNMVLRAMYLSEDMNEKQNIHDISIVHREYQESGKIGWARSILGQEIRALERISRNLGSQVQKMNIPKHSQQQQQQQQKQTAQMPDVTRAKSQNKSPTGNDTKVEAAVSFAKAAAANIQLTHNT</sequence>
<evidence type="ECO:0000313" key="2">
    <source>
        <dbReference type="EMBL" id="RKF62449.1"/>
    </source>
</evidence>
<evidence type="ECO:0000256" key="1">
    <source>
        <dbReference type="SAM" id="MobiDB-lite"/>
    </source>
</evidence>
<feature type="compositionally biased region" description="Polar residues" evidence="1">
    <location>
        <begin position="212"/>
        <end position="223"/>
    </location>
</feature>
<dbReference type="OrthoDB" id="10552369at2759"/>
<name>A0A420HYE3_9PEZI</name>
<gene>
    <name evidence="2" type="ORF">OnM2_033112</name>
</gene>
<reference evidence="2 3" key="1">
    <citation type="journal article" date="2018" name="BMC Genomics">
        <title>Comparative genome analyses reveal sequence features reflecting distinct modes of host-adaptation between dicot and monocot powdery mildew.</title>
        <authorList>
            <person name="Wu Y."/>
            <person name="Ma X."/>
            <person name="Pan Z."/>
            <person name="Kale S.D."/>
            <person name="Song Y."/>
            <person name="King H."/>
            <person name="Zhang Q."/>
            <person name="Presley C."/>
            <person name="Deng X."/>
            <person name="Wei C.I."/>
            <person name="Xiao S."/>
        </authorList>
    </citation>
    <scope>NUCLEOTIDE SEQUENCE [LARGE SCALE GENOMIC DNA]</scope>
    <source>
        <strain evidence="2">UMSG2</strain>
    </source>
</reference>
<feature type="compositionally biased region" description="Low complexity" evidence="1">
    <location>
        <begin position="193"/>
        <end position="202"/>
    </location>
</feature>
<feature type="region of interest" description="Disordered" evidence="1">
    <location>
        <begin position="1"/>
        <end position="89"/>
    </location>
</feature>
<organism evidence="2 3">
    <name type="scientific">Erysiphe neolycopersici</name>
    <dbReference type="NCBI Taxonomy" id="212602"/>
    <lineage>
        <taxon>Eukaryota</taxon>
        <taxon>Fungi</taxon>
        <taxon>Dikarya</taxon>
        <taxon>Ascomycota</taxon>
        <taxon>Pezizomycotina</taxon>
        <taxon>Leotiomycetes</taxon>
        <taxon>Erysiphales</taxon>
        <taxon>Erysiphaceae</taxon>
        <taxon>Erysiphe</taxon>
    </lineage>
</organism>
<accession>A0A420HYE3</accession>
<protein>
    <submittedName>
        <fullName evidence="2">Uncharacterized protein</fullName>
    </submittedName>
</protein>
<dbReference type="AlphaFoldDB" id="A0A420HYE3"/>
<keyword evidence="3" id="KW-1185">Reference proteome</keyword>
<feature type="non-terminal residue" evidence="2">
    <location>
        <position position="246"/>
    </location>
</feature>
<feature type="compositionally biased region" description="Polar residues" evidence="1">
    <location>
        <begin position="42"/>
        <end position="71"/>
    </location>
</feature>
<evidence type="ECO:0000313" key="3">
    <source>
        <dbReference type="Proteomes" id="UP000286134"/>
    </source>
</evidence>
<dbReference type="Proteomes" id="UP000286134">
    <property type="component" value="Unassembled WGS sequence"/>
</dbReference>
<feature type="region of interest" description="Disordered" evidence="1">
    <location>
        <begin position="185"/>
        <end position="224"/>
    </location>
</feature>
<comment type="caution">
    <text evidence="2">The sequence shown here is derived from an EMBL/GenBank/DDBJ whole genome shotgun (WGS) entry which is preliminary data.</text>
</comment>